<dbReference type="AlphaFoldDB" id="I7Z9K3"/>
<dbReference type="Proteomes" id="UP000003704">
    <property type="component" value="Unassembled WGS sequence"/>
</dbReference>
<name>I7Z9K3_9GAMM</name>
<evidence type="ECO:0000313" key="2">
    <source>
        <dbReference type="Proteomes" id="UP000003704"/>
    </source>
</evidence>
<proteinExistence type="predicted"/>
<gene>
    <name evidence="1" type="ORF">WQQ_36790</name>
</gene>
<accession>I7Z9K3</accession>
<dbReference type="EMBL" id="AKGD01000003">
    <property type="protein sequence ID" value="EIT68484.1"/>
    <property type="molecule type" value="Genomic_DNA"/>
</dbReference>
<comment type="caution">
    <text evidence="1">The sequence shown here is derived from an EMBL/GenBank/DDBJ whole genome shotgun (WGS) entry which is preliminary data.</text>
</comment>
<reference evidence="1 2" key="1">
    <citation type="journal article" date="2012" name="J. Bacteriol.">
        <title>Genome Sequence of n-Alkane-Degrading Hydrocarboniphaga effusa Strain AP103T (ATCC BAA-332T).</title>
        <authorList>
            <person name="Chang H.K."/>
            <person name="Zylstra G.J."/>
            <person name="Chae J.C."/>
        </authorList>
    </citation>
    <scope>NUCLEOTIDE SEQUENCE [LARGE SCALE GENOMIC DNA]</scope>
    <source>
        <strain evidence="1 2">AP103</strain>
    </source>
</reference>
<organism evidence="1 2">
    <name type="scientific">Hydrocarboniphaga effusa AP103</name>
    <dbReference type="NCBI Taxonomy" id="1172194"/>
    <lineage>
        <taxon>Bacteria</taxon>
        <taxon>Pseudomonadati</taxon>
        <taxon>Pseudomonadota</taxon>
        <taxon>Gammaproteobacteria</taxon>
        <taxon>Nevskiales</taxon>
        <taxon>Nevskiaceae</taxon>
        <taxon>Hydrocarboniphaga</taxon>
    </lineage>
</organism>
<sequence length="39" mass="4437">MNKNSLFISDWLSIAYDEGRSSVTLQRLCDAILNFARST</sequence>
<evidence type="ECO:0000313" key="1">
    <source>
        <dbReference type="EMBL" id="EIT68484.1"/>
    </source>
</evidence>
<protein>
    <submittedName>
        <fullName evidence="1">Uncharacterized protein</fullName>
    </submittedName>
</protein>
<keyword evidence="2" id="KW-1185">Reference proteome</keyword>